<keyword evidence="4" id="KW-1185">Reference proteome</keyword>
<gene>
    <name evidence="3" type="ORF">P9847_01705</name>
</gene>
<proteinExistence type="predicted"/>
<comment type="caution">
    <text evidence="3">The sequence shown here is derived from an EMBL/GenBank/DDBJ whole genome shotgun (WGS) entry which is preliminary data.</text>
</comment>
<feature type="region of interest" description="Disordered" evidence="1">
    <location>
        <begin position="1"/>
        <end position="24"/>
    </location>
</feature>
<evidence type="ECO:0000313" key="4">
    <source>
        <dbReference type="Proteomes" id="UP001343257"/>
    </source>
</evidence>
<keyword evidence="3" id="KW-0808">Transferase</keyword>
<dbReference type="EMBL" id="JARTLD010000004">
    <property type="protein sequence ID" value="MED5016014.1"/>
    <property type="molecule type" value="Genomic_DNA"/>
</dbReference>
<sequence length="371" mass="40366">MTGKKVKTDTSARTRRRRAGRARKQVVFKTKRRASAIPGGSGSPWIRQALQAGWRAGNTAREAEAETKLLFVESHLQRTFSEWIHATMKSMPEYSLMKRMSAAYVQGYNEGAGSMVGGVPLPLQGSAAAVVCASSEEDSLDPMLAELERLPLKHIILVLNGSRDNSYSLARSHPLVTAVYYPELLGHDVGRSIGARLTDADTVLFCDGDMVIAAEELAPFIYAVDGGCDAALNDLSGYLPLFEHQDEVTHCKSYLNLALGRSDLGASSLTAVPHALSGRMIREIGASQLTVPPKAQALAILHGYRVEAVHAVDVFKGNRKRAGNTGKRNAVAELIIGDHAEALEELWRQRYAFRSDTGAKRKEVASRRNAV</sequence>
<name>A0ABU6PMD5_9BACL</name>
<dbReference type="InterPro" id="IPR001173">
    <property type="entry name" value="Glyco_trans_2-like"/>
</dbReference>
<dbReference type="EC" id="2.4.-.-" evidence="3"/>
<evidence type="ECO:0000259" key="2">
    <source>
        <dbReference type="Pfam" id="PF00535"/>
    </source>
</evidence>
<dbReference type="Proteomes" id="UP001343257">
    <property type="component" value="Unassembled WGS sequence"/>
</dbReference>
<keyword evidence="3" id="KW-0328">Glycosyltransferase</keyword>
<feature type="compositionally biased region" description="Basic and acidic residues" evidence="1">
    <location>
        <begin position="1"/>
        <end position="12"/>
    </location>
</feature>
<evidence type="ECO:0000313" key="3">
    <source>
        <dbReference type="EMBL" id="MED5016014.1"/>
    </source>
</evidence>
<feature type="domain" description="Glycosyltransferase 2-like" evidence="2">
    <location>
        <begin position="130"/>
        <end position="230"/>
    </location>
</feature>
<reference evidence="3 4" key="1">
    <citation type="submission" date="2023-03" db="EMBL/GenBank/DDBJ databases">
        <title>Bacillus Genome Sequencing.</title>
        <authorList>
            <person name="Dunlap C."/>
        </authorList>
    </citation>
    <scope>NUCLEOTIDE SEQUENCE [LARGE SCALE GENOMIC DNA]</scope>
    <source>
        <strain evidence="3 4">NRS-52</strain>
    </source>
</reference>
<dbReference type="GO" id="GO:0016757">
    <property type="term" value="F:glycosyltransferase activity"/>
    <property type="evidence" value="ECO:0007669"/>
    <property type="project" value="UniProtKB-KW"/>
</dbReference>
<protein>
    <submittedName>
        <fullName evidence="3">Glycosyltransferase</fullName>
        <ecNumber evidence="3">2.4.-.-</ecNumber>
    </submittedName>
</protein>
<dbReference type="SUPFAM" id="SSF53448">
    <property type="entry name" value="Nucleotide-diphospho-sugar transferases"/>
    <property type="match status" value="1"/>
</dbReference>
<dbReference type="Gene3D" id="3.90.550.10">
    <property type="entry name" value="Spore Coat Polysaccharide Biosynthesis Protein SpsA, Chain A"/>
    <property type="match status" value="1"/>
</dbReference>
<accession>A0ABU6PMD5</accession>
<feature type="compositionally biased region" description="Basic residues" evidence="1">
    <location>
        <begin position="13"/>
        <end position="24"/>
    </location>
</feature>
<evidence type="ECO:0000256" key="1">
    <source>
        <dbReference type="SAM" id="MobiDB-lite"/>
    </source>
</evidence>
<dbReference type="CDD" id="cd00761">
    <property type="entry name" value="Glyco_tranf_GTA_type"/>
    <property type="match status" value="1"/>
</dbReference>
<dbReference type="RefSeq" id="WP_328274889.1">
    <property type="nucleotide sequence ID" value="NZ_JARTLD010000004.1"/>
</dbReference>
<organism evidence="3 4">
    <name type="scientific">Paenibacillus chibensis</name>
    <dbReference type="NCBI Taxonomy" id="59846"/>
    <lineage>
        <taxon>Bacteria</taxon>
        <taxon>Bacillati</taxon>
        <taxon>Bacillota</taxon>
        <taxon>Bacilli</taxon>
        <taxon>Bacillales</taxon>
        <taxon>Paenibacillaceae</taxon>
        <taxon>Paenibacillus</taxon>
    </lineage>
</organism>
<dbReference type="Pfam" id="PF00535">
    <property type="entry name" value="Glycos_transf_2"/>
    <property type="match status" value="1"/>
</dbReference>
<dbReference type="InterPro" id="IPR029044">
    <property type="entry name" value="Nucleotide-diphossugar_trans"/>
</dbReference>